<dbReference type="AlphaFoldDB" id="A0A5B6TGA8"/>
<name>A0A5B6TGA8_9BACT</name>
<accession>A0A5B6TGA8</accession>
<reference evidence="2 3" key="1">
    <citation type="submission" date="2019-07" db="EMBL/GenBank/DDBJ databases">
        <title>Rufibacter sp. nov., isolated from lake sediment.</title>
        <authorList>
            <person name="Qu J.-H."/>
        </authorList>
    </citation>
    <scope>NUCLEOTIDE SEQUENCE [LARGE SCALE GENOMIC DNA]</scope>
    <source>
        <strain evidence="2 3">NBS58-1</strain>
    </source>
</reference>
<organism evidence="2 3">
    <name type="scientific">Rufibacter hautae</name>
    <dbReference type="NCBI Taxonomy" id="2595005"/>
    <lineage>
        <taxon>Bacteria</taxon>
        <taxon>Pseudomonadati</taxon>
        <taxon>Bacteroidota</taxon>
        <taxon>Cytophagia</taxon>
        <taxon>Cytophagales</taxon>
        <taxon>Hymenobacteraceae</taxon>
        <taxon>Rufibacter</taxon>
    </lineage>
</organism>
<gene>
    <name evidence="2" type="ORF">FOA19_13285</name>
</gene>
<dbReference type="OrthoDB" id="852768at2"/>
<evidence type="ECO:0000313" key="3">
    <source>
        <dbReference type="Proteomes" id="UP000324133"/>
    </source>
</evidence>
<evidence type="ECO:0000313" key="2">
    <source>
        <dbReference type="EMBL" id="KAA3438230.1"/>
    </source>
</evidence>
<comment type="caution">
    <text evidence="2">The sequence shown here is derived from an EMBL/GenBank/DDBJ whole genome shotgun (WGS) entry which is preliminary data.</text>
</comment>
<keyword evidence="3" id="KW-1185">Reference proteome</keyword>
<protein>
    <submittedName>
        <fullName evidence="2">Uncharacterized protein</fullName>
    </submittedName>
</protein>
<proteinExistence type="predicted"/>
<sequence>MENKAWNADHYKELNGYFREKIQHQLTTDPHLQKQVAEGKSLQLSEIVESMTLNDQVLWKEFLHLDQIKMHQDLQNHFEGKGAPLHDKSGFYRQPHQGDSDEQPLW</sequence>
<feature type="region of interest" description="Disordered" evidence="1">
    <location>
        <begin position="78"/>
        <end position="106"/>
    </location>
</feature>
<dbReference type="EMBL" id="VKKY01000002">
    <property type="protein sequence ID" value="KAA3438230.1"/>
    <property type="molecule type" value="Genomic_DNA"/>
</dbReference>
<feature type="compositionally biased region" description="Basic and acidic residues" evidence="1">
    <location>
        <begin position="78"/>
        <end position="90"/>
    </location>
</feature>
<dbReference type="Proteomes" id="UP000324133">
    <property type="component" value="Unassembled WGS sequence"/>
</dbReference>
<dbReference type="RefSeq" id="WP_149091289.1">
    <property type="nucleotide sequence ID" value="NZ_VKKY01000002.1"/>
</dbReference>
<evidence type="ECO:0000256" key="1">
    <source>
        <dbReference type="SAM" id="MobiDB-lite"/>
    </source>
</evidence>